<evidence type="ECO:0000256" key="2">
    <source>
        <dbReference type="SAM" id="MobiDB-lite"/>
    </source>
</evidence>
<feature type="domain" description="Response regulatory" evidence="3">
    <location>
        <begin position="49"/>
        <end position="118"/>
    </location>
</feature>
<reference evidence="4 5" key="1">
    <citation type="submission" date="2020-03" db="EMBL/GenBank/DDBJ databases">
        <title>Genomic Encyclopedia of Type Strains, Phase IV (KMG-IV): sequencing the most valuable type-strain genomes for metagenomic binning, comparative biology and taxonomic classification.</title>
        <authorList>
            <person name="Goeker M."/>
        </authorList>
    </citation>
    <scope>NUCLEOTIDE SEQUENCE [LARGE SCALE GENOMIC DNA]</scope>
    <source>
        <strain evidence="4 5">DSM 7225</strain>
    </source>
</reference>
<organism evidence="4 5">
    <name type="scientific">Sphingomonas trueperi</name>
    <dbReference type="NCBI Taxonomy" id="53317"/>
    <lineage>
        <taxon>Bacteria</taxon>
        <taxon>Pseudomonadati</taxon>
        <taxon>Pseudomonadota</taxon>
        <taxon>Alphaproteobacteria</taxon>
        <taxon>Sphingomonadales</taxon>
        <taxon>Sphingomonadaceae</taxon>
        <taxon>Sphingomonas</taxon>
    </lineage>
</organism>
<evidence type="ECO:0000259" key="3">
    <source>
        <dbReference type="PROSITE" id="PS50110"/>
    </source>
</evidence>
<evidence type="ECO:0000313" key="4">
    <source>
        <dbReference type="EMBL" id="NJB99809.1"/>
    </source>
</evidence>
<dbReference type="Pfam" id="PF00072">
    <property type="entry name" value="Response_reg"/>
    <property type="match status" value="1"/>
</dbReference>
<protein>
    <submittedName>
        <fullName evidence="4">PleD family two-component response regulator</fullName>
    </submittedName>
</protein>
<name>A0A7X5Y2H8_9SPHN</name>
<feature type="region of interest" description="Disordered" evidence="2">
    <location>
        <begin position="1"/>
        <end position="33"/>
    </location>
</feature>
<proteinExistence type="predicted"/>
<comment type="caution">
    <text evidence="4">The sequence shown here is derived from an EMBL/GenBank/DDBJ whole genome shotgun (WGS) entry which is preliminary data.</text>
</comment>
<feature type="modified residue" description="4-aspartylphosphate" evidence="1">
    <location>
        <position position="98"/>
    </location>
</feature>
<evidence type="ECO:0000256" key="1">
    <source>
        <dbReference type="PROSITE-ProRule" id="PRU00169"/>
    </source>
</evidence>
<dbReference type="AlphaFoldDB" id="A0A7X5Y2H8"/>
<evidence type="ECO:0000313" key="5">
    <source>
        <dbReference type="Proteomes" id="UP000531251"/>
    </source>
</evidence>
<dbReference type="Gene3D" id="3.40.50.2300">
    <property type="match status" value="1"/>
</dbReference>
<accession>A0A7X5Y2H8</accession>
<dbReference type="GO" id="GO:0000160">
    <property type="term" value="P:phosphorelay signal transduction system"/>
    <property type="evidence" value="ECO:0007669"/>
    <property type="project" value="InterPro"/>
</dbReference>
<dbReference type="EMBL" id="JAATJB010000022">
    <property type="protein sequence ID" value="NJB99809.1"/>
    <property type="molecule type" value="Genomic_DNA"/>
</dbReference>
<sequence>MHVIDRTGLEMQSPSWPKVGKDDKGRHAPFGGALAPLDSSDDLDGRCTTPVVVVDDRMVRHVIVSLLETVDMDVLAFGSGREMLRADLPDRPGCFVLDVRMPGLSGLDVQQILLSKGN</sequence>
<gene>
    <name evidence="4" type="ORF">GGR89_004155</name>
</gene>
<dbReference type="Proteomes" id="UP000531251">
    <property type="component" value="Unassembled WGS sequence"/>
</dbReference>
<keyword evidence="5" id="KW-1185">Reference proteome</keyword>
<dbReference type="InterPro" id="IPR001789">
    <property type="entry name" value="Sig_transdc_resp-reg_receiver"/>
</dbReference>
<keyword evidence="1" id="KW-0597">Phosphoprotein</keyword>
<dbReference type="SUPFAM" id="SSF52172">
    <property type="entry name" value="CheY-like"/>
    <property type="match status" value="1"/>
</dbReference>
<dbReference type="PROSITE" id="PS50110">
    <property type="entry name" value="RESPONSE_REGULATORY"/>
    <property type="match status" value="1"/>
</dbReference>
<dbReference type="InterPro" id="IPR011006">
    <property type="entry name" value="CheY-like_superfamily"/>
</dbReference>